<dbReference type="Gene3D" id="1.10.260.40">
    <property type="entry name" value="lambda repressor-like DNA-binding domains"/>
    <property type="match status" value="1"/>
</dbReference>
<dbReference type="SUPFAM" id="SSF47413">
    <property type="entry name" value="lambda repressor-like DNA-binding domains"/>
    <property type="match status" value="1"/>
</dbReference>
<name>A0ABQ5UDP6_9HYPH</name>
<dbReference type="PROSITE" id="PS50932">
    <property type="entry name" value="HTH_LACI_2"/>
    <property type="match status" value="1"/>
</dbReference>
<evidence type="ECO:0000256" key="1">
    <source>
        <dbReference type="ARBA" id="ARBA00023015"/>
    </source>
</evidence>
<evidence type="ECO:0000256" key="2">
    <source>
        <dbReference type="ARBA" id="ARBA00023125"/>
    </source>
</evidence>
<evidence type="ECO:0000256" key="3">
    <source>
        <dbReference type="ARBA" id="ARBA00023163"/>
    </source>
</evidence>
<dbReference type="SMART" id="SM00354">
    <property type="entry name" value="HTH_LACI"/>
    <property type="match status" value="1"/>
</dbReference>
<keyword evidence="3" id="KW-0804">Transcription</keyword>
<keyword evidence="1" id="KW-0805">Transcription regulation</keyword>
<dbReference type="Pfam" id="PF00356">
    <property type="entry name" value="LacI"/>
    <property type="match status" value="1"/>
</dbReference>
<reference evidence="5" key="2">
    <citation type="submission" date="2023-01" db="EMBL/GenBank/DDBJ databases">
        <title>Draft genome sequence of Devosia yakushimensis strain NBRC 103855.</title>
        <authorList>
            <person name="Sun Q."/>
            <person name="Mori K."/>
        </authorList>
    </citation>
    <scope>NUCLEOTIDE SEQUENCE</scope>
    <source>
        <strain evidence="5">NBRC 103855</strain>
    </source>
</reference>
<sequence>MQEPALARRPTVADIARIADLSVATVDRVLNGRLPVRQETAQRVFDAAEQIGYHGSGLIRRRLEQNLPHYRLGFLLQRPDQLFYQDVATALQQACAAPTQFRATPHIAFLANQTPPEIAARLAEMAPRVDAIAMVAVDHPAVTAAVQEIEAMGKPVFSLLSDFASGVRRGYIGTNNRKVGRTAGWLIARSSKAPGKVVVFVGSHRFHGHEMREIGFRSYLRETAPDLSIVDTQVSLEDGALAHEATLDLLRRHPDLTAIYVAGGGTEGVISALREEGMAGRIALVCNELNPVTHAALADNIATAVIGTPLAALGPSTVSLMASALAHPAADSPGQTFLPFDIFVSENI</sequence>
<dbReference type="InterPro" id="IPR010982">
    <property type="entry name" value="Lambda_DNA-bd_dom_sf"/>
</dbReference>
<organism evidence="5 6">
    <name type="scientific">Devosia yakushimensis</name>
    <dbReference type="NCBI Taxonomy" id="470028"/>
    <lineage>
        <taxon>Bacteria</taxon>
        <taxon>Pseudomonadati</taxon>
        <taxon>Pseudomonadota</taxon>
        <taxon>Alphaproteobacteria</taxon>
        <taxon>Hyphomicrobiales</taxon>
        <taxon>Devosiaceae</taxon>
        <taxon>Devosia</taxon>
    </lineage>
</organism>
<evidence type="ECO:0000313" key="6">
    <source>
        <dbReference type="Proteomes" id="UP001161406"/>
    </source>
</evidence>
<evidence type="ECO:0000259" key="4">
    <source>
        <dbReference type="PROSITE" id="PS50932"/>
    </source>
</evidence>
<dbReference type="Proteomes" id="UP001161406">
    <property type="component" value="Unassembled WGS sequence"/>
</dbReference>
<dbReference type="Gene3D" id="3.40.50.2300">
    <property type="match status" value="2"/>
</dbReference>
<reference evidence="5" key="1">
    <citation type="journal article" date="2014" name="Int. J. Syst. Evol. Microbiol.">
        <title>Complete genome of a new Firmicutes species belonging to the dominant human colonic microbiota ('Ruminococcus bicirculans') reveals two chromosomes and a selective capacity to utilize plant glucans.</title>
        <authorList>
            <consortium name="NISC Comparative Sequencing Program"/>
            <person name="Wegmann U."/>
            <person name="Louis P."/>
            <person name="Goesmann A."/>
            <person name="Henrissat B."/>
            <person name="Duncan S.H."/>
            <person name="Flint H.J."/>
        </authorList>
    </citation>
    <scope>NUCLEOTIDE SEQUENCE</scope>
    <source>
        <strain evidence="5">NBRC 103855</strain>
    </source>
</reference>
<accession>A0ABQ5UDP6</accession>
<dbReference type="EMBL" id="BSNG01000001">
    <property type="protein sequence ID" value="GLQ09974.1"/>
    <property type="molecule type" value="Genomic_DNA"/>
</dbReference>
<feature type="domain" description="HTH lacI-type" evidence="4">
    <location>
        <begin position="10"/>
        <end position="69"/>
    </location>
</feature>
<proteinExistence type="predicted"/>
<dbReference type="Pfam" id="PF13407">
    <property type="entry name" value="Peripla_BP_4"/>
    <property type="match status" value="1"/>
</dbReference>
<comment type="caution">
    <text evidence="5">The sequence shown here is derived from an EMBL/GenBank/DDBJ whole genome shotgun (WGS) entry which is preliminary data.</text>
</comment>
<dbReference type="CDD" id="cd06307">
    <property type="entry name" value="PBP1_sugar_binding"/>
    <property type="match status" value="1"/>
</dbReference>
<dbReference type="PANTHER" id="PTHR30146:SF152">
    <property type="entry name" value="TRANSCRIPTIONAL REGULATORY PROTEIN"/>
    <property type="match status" value="1"/>
</dbReference>
<dbReference type="PANTHER" id="PTHR30146">
    <property type="entry name" value="LACI-RELATED TRANSCRIPTIONAL REPRESSOR"/>
    <property type="match status" value="1"/>
</dbReference>
<keyword evidence="6" id="KW-1185">Reference proteome</keyword>
<dbReference type="InterPro" id="IPR000843">
    <property type="entry name" value="HTH_LacI"/>
</dbReference>
<evidence type="ECO:0000313" key="5">
    <source>
        <dbReference type="EMBL" id="GLQ09974.1"/>
    </source>
</evidence>
<gene>
    <name evidence="5" type="ORF">GCM10007913_19060</name>
</gene>
<dbReference type="SUPFAM" id="SSF53822">
    <property type="entry name" value="Periplasmic binding protein-like I"/>
    <property type="match status" value="1"/>
</dbReference>
<dbReference type="InterPro" id="IPR025997">
    <property type="entry name" value="SBP_2_dom"/>
</dbReference>
<keyword evidence="2" id="KW-0238">DNA-binding</keyword>
<protein>
    <submittedName>
        <fullName evidence="5">LacI family transcriptional regulator</fullName>
    </submittedName>
</protein>
<dbReference type="InterPro" id="IPR028082">
    <property type="entry name" value="Peripla_BP_I"/>
</dbReference>
<dbReference type="CDD" id="cd01392">
    <property type="entry name" value="HTH_LacI"/>
    <property type="match status" value="1"/>
</dbReference>